<evidence type="ECO:0008006" key="3">
    <source>
        <dbReference type="Google" id="ProtNLM"/>
    </source>
</evidence>
<protein>
    <recommendedName>
        <fullName evidence="3">DUF4276 family protein</fullName>
    </recommendedName>
</protein>
<accession>A0ABX8UD71</accession>
<evidence type="ECO:0000313" key="2">
    <source>
        <dbReference type="Proteomes" id="UP000824681"/>
    </source>
</evidence>
<name>A0ABX8UD71_9ACTN</name>
<reference evidence="1 2" key="1">
    <citation type="journal article" date="2021" name="ACS Chem. Biol.">
        <title>Genomic-Led Discovery of a Novel Glycopeptide Antibiotic by Nonomuraea coxensis DSM 45129.</title>
        <authorList>
            <person name="Yushchuk O."/>
            <person name="Vior N.M."/>
            <person name="Andreo-Vidal A."/>
            <person name="Berini F."/>
            <person name="Ruckert C."/>
            <person name="Busche T."/>
            <person name="Binda E."/>
            <person name="Kalinowski J."/>
            <person name="Truman A.W."/>
            <person name="Marinelli F."/>
        </authorList>
    </citation>
    <scope>NUCLEOTIDE SEQUENCE [LARGE SCALE GENOMIC DNA]</scope>
    <source>
        <strain evidence="1 2">DSM 45129</strain>
    </source>
</reference>
<proteinExistence type="predicted"/>
<evidence type="ECO:0000313" key="1">
    <source>
        <dbReference type="EMBL" id="QYC44607.1"/>
    </source>
</evidence>
<dbReference type="Proteomes" id="UP000824681">
    <property type="component" value="Chromosome"/>
</dbReference>
<sequence>MSRPLVPGLVTEGDTDELFLGRVIGRQLRALTDHAPRPVDVQAVQYGVCRMIKDDDRVRQAIQELADDCHLIFLHSDHRERDKASRHAGESVIPLVPVKETEAWLLVDAQVWARVPGVDLSRLPGKPREAERLPDPKSVLRAVLAGVRHRKVDEHFAFAGDHVDLAVLAQLPAYAGWVEATSKALRSHGFL</sequence>
<gene>
    <name evidence="1" type="ORF">Nocox_35240</name>
</gene>
<organism evidence="1 2">
    <name type="scientific">Nonomuraea coxensis DSM 45129</name>
    <dbReference type="NCBI Taxonomy" id="1122611"/>
    <lineage>
        <taxon>Bacteria</taxon>
        <taxon>Bacillati</taxon>
        <taxon>Actinomycetota</taxon>
        <taxon>Actinomycetes</taxon>
        <taxon>Streptosporangiales</taxon>
        <taxon>Streptosporangiaceae</taxon>
        <taxon>Nonomuraea</taxon>
    </lineage>
</organism>
<keyword evidence="2" id="KW-1185">Reference proteome</keyword>
<dbReference type="EMBL" id="CP068985">
    <property type="protein sequence ID" value="QYC44607.1"/>
    <property type="molecule type" value="Genomic_DNA"/>
</dbReference>